<gene>
    <name evidence="2" type="ORF">GCM10022254_30790</name>
</gene>
<dbReference type="EMBL" id="BAABAS010000006">
    <property type="protein sequence ID" value="GAA4232008.1"/>
    <property type="molecule type" value="Genomic_DNA"/>
</dbReference>
<organism evidence="2 3">
    <name type="scientific">Actinomadura meridiana</name>
    <dbReference type="NCBI Taxonomy" id="559626"/>
    <lineage>
        <taxon>Bacteria</taxon>
        <taxon>Bacillati</taxon>
        <taxon>Actinomycetota</taxon>
        <taxon>Actinomycetes</taxon>
        <taxon>Streptosporangiales</taxon>
        <taxon>Thermomonosporaceae</taxon>
        <taxon>Actinomadura</taxon>
    </lineage>
</organism>
<comment type="caution">
    <text evidence="2">The sequence shown here is derived from an EMBL/GenBank/DDBJ whole genome shotgun (WGS) entry which is preliminary data.</text>
</comment>
<reference evidence="3" key="1">
    <citation type="journal article" date="2019" name="Int. J. Syst. Evol. Microbiol.">
        <title>The Global Catalogue of Microorganisms (GCM) 10K type strain sequencing project: providing services to taxonomists for standard genome sequencing and annotation.</title>
        <authorList>
            <consortium name="The Broad Institute Genomics Platform"/>
            <consortium name="The Broad Institute Genome Sequencing Center for Infectious Disease"/>
            <person name="Wu L."/>
            <person name="Ma J."/>
        </authorList>
    </citation>
    <scope>NUCLEOTIDE SEQUENCE [LARGE SCALE GENOMIC DNA]</scope>
    <source>
        <strain evidence="3">JCM 17440</strain>
    </source>
</reference>
<protein>
    <submittedName>
        <fullName evidence="2">Uncharacterized protein</fullName>
    </submittedName>
</protein>
<feature type="region of interest" description="Disordered" evidence="1">
    <location>
        <begin position="78"/>
        <end position="101"/>
    </location>
</feature>
<sequence>MADEPLDGQKAARAGVAIRPETVNALTKQIGAVVTAREQVRVWSMSGVERLLLDDDRTVILKYAVERFGSEPIILRHAHADRHPQRRSRWDRRTDGPAHAHHVEAEFNDPWLLPGYR</sequence>
<proteinExistence type="predicted"/>
<dbReference type="RefSeq" id="WP_344896455.1">
    <property type="nucleotide sequence ID" value="NZ_BAABAS010000006.1"/>
</dbReference>
<feature type="compositionally biased region" description="Basic and acidic residues" evidence="1">
    <location>
        <begin position="91"/>
        <end position="101"/>
    </location>
</feature>
<dbReference type="Proteomes" id="UP001501710">
    <property type="component" value="Unassembled WGS sequence"/>
</dbReference>
<accession>A0ABP8C1G0</accession>
<feature type="compositionally biased region" description="Basic residues" evidence="1">
    <location>
        <begin position="78"/>
        <end position="90"/>
    </location>
</feature>
<evidence type="ECO:0000313" key="2">
    <source>
        <dbReference type="EMBL" id="GAA4232008.1"/>
    </source>
</evidence>
<name>A0ABP8C1G0_9ACTN</name>
<evidence type="ECO:0000256" key="1">
    <source>
        <dbReference type="SAM" id="MobiDB-lite"/>
    </source>
</evidence>
<evidence type="ECO:0000313" key="3">
    <source>
        <dbReference type="Proteomes" id="UP001501710"/>
    </source>
</evidence>
<keyword evidence="3" id="KW-1185">Reference proteome</keyword>